<reference evidence="1 2" key="1">
    <citation type="journal article" date="2020" name="Nat. Food">
        <title>A phased Vanilla planifolia genome enables genetic improvement of flavour and production.</title>
        <authorList>
            <person name="Hasing T."/>
            <person name="Tang H."/>
            <person name="Brym M."/>
            <person name="Khazi F."/>
            <person name="Huang T."/>
            <person name="Chambers A.H."/>
        </authorList>
    </citation>
    <scope>NUCLEOTIDE SEQUENCE [LARGE SCALE GENOMIC DNA]</scope>
    <source>
        <tissue evidence="1">Leaf</tissue>
    </source>
</reference>
<name>A0A835Q0D5_VANPL</name>
<protein>
    <submittedName>
        <fullName evidence="1">Uncharacterized protein</fullName>
    </submittedName>
</protein>
<proteinExistence type="predicted"/>
<accession>A0A835Q0D5</accession>
<dbReference type="EMBL" id="JADCNL010000011">
    <property type="protein sequence ID" value="KAG0460787.1"/>
    <property type="molecule type" value="Genomic_DNA"/>
</dbReference>
<evidence type="ECO:0000313" key="1">
    <source>
        <dbReference type="EMBL" id="KAG0460787.1"/>
    </source>
</evidence>
<gene>
    <name evidence="1" type="ORF">HPP92_021084</name>
</gene>
<organism evidence="1 2">
    <name type="scientific">Vanilla planifolia</name>
    <name type="common">Vanilla</name>
    <dbReference type="NCBI Taxonomy" id="51239"/>
    <lineage>
        <taxon>Eukaryota</taxon>
        <taxon>Viridiplantae</taxon>
        <taxon>Streptophyta</taxon>
        <taxon>Embryophyta</taxon>
        <taxon>Tracheophyta</taxon>
        <taxon>Spermatophyta</taxon>
        <taxon>Magnoliopsida</taxon>
        <taxon>Liliopsida</taxon>
        <taxon>Asparagales</taxon>
        <taxon>Orchidaceae</taxon>
        <taxon>Vanilloideae</taxon>
        <taxon>Vanilleae</taxon>
        <taxon>Vanilla</taxon>
    </lineage>
</organism>
<dbReference type="AlphaFoldDB" id="A0A835Q0D5"/>
<dbReference type="Proteomes" id="UP000636800">
    <property type="component" value="Chromosome 11"/>
</dbReference>
<sequence>MDQPEKILDTSLLFMLAPVSSSFKRESFPKGNEECLSLCGGIFRTAVGSNLTEQGHENVMPVIWMVVQICSCRGSSRFLVGEGARQWAKSKGINVHADISKLNCGLGTNLCSLVLRNRKSQVSYCLAKESELKGKTSVCGLRKLTSKLNAVEMVAAYTSSSFGVGYFGSSMDRPKVSILRSTAKRSSSGVCCFGARVDLNSK</sequence>
<comment type="caution">
    <text evidence="1">The sequence shown here is derived from an EMBL/GenBank/DDBJ whole genome shotgun (WGS) entry which is preliminary data.</text>
</comment>
<keyword evidence="2" id="KW-1185">Reference proteome</keyword>
<evidence type="ECO:0000313" key="2">
    <source>
        <dbReference type="Proteomes" id="UP000636800"/>
    </source>
</evidence>